<dbReference type="RefSeq" id="WP_155319827.1">
    <property type="nucleotide sequence ID" value="NZ_AP021874.1"/>
</dbReference>
<gene>
    <name evidence="1" type="ORF">DSCA_60020</name>
</gene>
<organism evidence="1 2">
    <name type="scientific">Desulfosarcina alkanivorans</name>
    <dbReference type="NCBI Taxonomy" id="571177"/>
    <lineage>
        <taxon>Bacteria</taxon>
        <taxon>Pseudomonadati</taxon>
        <taxon>Thermodesulfobacteriota</taxon>
        <taxon>Desulfobacteria</taxon>
        <taxon>Desulfobacterales</taxon>
        <taxon>Desulfosarcinaceae</taxon>
        <taxon>Desulfosarcina</taxon>
    </lineage>
</organism>
<proteinExistence type="predicted"/>
<dbReference type="KEGG" id="dalk:DSCA_60020"/>
<dbReference type="AlphaFoldDB" id="A0A5K7YQL4"/>
<name>A0A5K7YQL4_9BACT</name>
<evidence type="ECO:0000313" key="2">
    <source>
        <dbReference type="Proteomes" id="UP000427906"/>
    </source>
</evidence>
<sequence>MESKGREGKSIVSNNAYEYANLPTREDAFKDGEVKSAIENIMYFSMLNEEDSLQRDFIYNYDKYQLSILIDEMADIATKWATAFAKKKKPGPKKANLPQDSMPLVKEAKKQIALLYGIIKRDVGLSTGRRTKYRSDETRIQDSITAVLGYFDKNESSFPHIDRDLLEDRSLYIWGQPKRDFGSRLLAKIIERRKWATKVAAIKFWGNSAK</sequence>
<dbReference type="Proteomes" id="UP000427906">
    <property type="component" value="Chromosome"/>
</dbReference>
<reference evidence="1 2" key="1">
    <citation type="submission" date="2019-11" db="EMBL/GenBank/DDBJ databases">
        <title>Comparative genomics of hydrocarbon-degrading Desulfosarcina strains.</title>
        <authorList>
            <person name="Watanabe M."/>
            <person name="Kojima H."/>
            <person name="Fukui M."/>
        </authorList>
    </citation>
    <scope>NUCLEOTIDE SEQUENCE [LARGE SCALE GENOMIC DNA]</scope>
    <source>
        <strain evidence="1 2">PL12</strain>
    </source>
</reference>
<keyword evidence="2" id="KW-1185">Reference proteome</keyword>
<accession>A0A5K7YQL4</accession>
<protein>
    <submittedName>
        <fullName evidence="1">Uncharacterized protein</fullName>
    </submittedName>
</protein>
<evidence type="ECO:0000313" key="1">
    <source>
        <dbReference type="EMBL" id="BBO72072.1"/>
    </source>
</evidence>
<dbReference type="EMBL" id="AP021874">
    <property type="protein sequence ID" value="BBO72072.1"/>
    <property type="molecule type" value="Genomic_DNA"/>
</dbReference>